<evidence type="ECO:0000256" key="9">
    <source>
        <dbReference type="ARBA" id="ARBA00023034"/>
    </source>
</evidence>
<dbReference type="InParanoid" id="A0A6P5J3L1"/>
<proteinExistence type="inferred from homology"/>
<dbReference type="Gene3D" id="3.90.550.50">
    <property type="match status" value="1"/>
</dbReference>
<comment type="similarity">
    <text evidence="3 13">Belongs to the glycosyltransferase 31 family.</text>
</comment>
<dbReference type="Pfam" id="PF01762">
    <property type="entry name" value="Galactosyl_T"/>
    <property type="match status" value="1"/>
</dbReference>
<keyword evidence="8" id="KW-1133">Transmembrane helix</keyword>
<evidence type="ECO:0000256" key="3">
    <source>
        <dbReference type="ARBA" id="ARBA00008661"/>
    </source>
</evidence>
<sequence>MQPAPLAAAEAEAEAAAAAAAATAEQPSPPSPRAPRLSQLCRPPGVPSMLQWKKTVYRSACLSVVALAALTVLQRGLTPGQFLDSSSSSLEHSKSAKPTGGVSDAIGFWKLPRKAVTPAPPARGSPAWDVTVSNCSANPNLTGQAWFQALEHHFQQFLLYRHCRYFPILINHPGKCEEDIYLLVVVKSVIAQHDRREAIRRTWGRERGPEGGRGAVRTLFLLGTASKEEERAHYQQLLAYEDRVYGDILQWDFLDSFFNLTLKEVHFLKWQDTFCPQARFIFKGDDDVYVSPDNLLEFLADRRPEEDLFVGDVLYRARPIRKKNNKYYIPGSLYSQPLYPPYAGGGGFLMAGGLARRLHRASEALELYPIDDVFLGMCLQLLHVRPVAHVGFKTFGIMRNKNSPMNKEPCFFRSMLVVHKLLPDELLHMWELVHSNLTCARRLQVL</sequence>
<gene>
    <name evidence="16" type="primary">B3GNT7</name>
</gene>
<evidence type="ECO:0000313" key="15">
    <source>
        <dbReference type="Proteomes" id="UP000515140"/>
    </source>
</evidence>
<comment type="function">
    <text evidence="12">N-acetyl glucosamine (GlcNAc) transferase that catalyzes the transfer of GlcNAc via a beta1-&gt;3 linkage from UDP-GlcNAc to the non-reducing terminal galactose (Gal) in the linearly growing chain of N- and O-linked keratan sulfate proteoglycans. Cooperates with B4GALT4 galactosyltransferase and CHST6 and CHST1 sulfotransferases to construct and elongate mono- and disulfated disaccharide units [-&gt;3Galbeta1-&gt;4(6-sulfoGlcNAcbeta)1-&gt;] and [-&gt;3(6-sulfoGalbeta)1-&gt;4(6-sulfoGlcNAcbeta)1-&gt;] within keratan sulfate polymer. Involved in biosynthesis of N-linked keratan sulfate proteoglycans in cornea, with an impact on proteoglycan fibril organization and corneal transparency. May play a role in the maintenance of tissue architecture by suppressing cellular motility and invasion.</text>
</comment>
<comment type="subcellular location">
    <subcellularLocation>
        <location evidence="1 13">Golgi apparatus membrane</location>
        <topology evidence="1 13">Single-pass type II membrane protein</topology>
    </subcellularLocation>
</comment>
<evidence type="ECO:0000256" key="7">
    <source>
        <dbReference type="ARBA" id="ARBA00022968"/>
    </source>
</evidence>
<keyword evidence="9 13" id="KW-0333">Golgi apparatus</keyword>
<dbReference type="KEGG" id="pcw:110198110"/>
<keyword evidence="4 13" id="KW-0328">Glycosyltransferase</keyword>
<evidence type="ECO:0000256" key="5">
    <source>
        <dbReference type="ARBA" id="ARBA00022679"/>
    </source>
</evidence>
<comment type="pathway">
    <text evidence="2">Protein modification; protein glycosylation.</text>
</comment>
<feature type="region of interest" description="Disordered" evidence="14">
    <location>
        <begin position="1"/>
        <end position="40"/>
    </location>
</feature>
<dbReference type="GO" id="GO:0000139">
    <property type="term" value="C:Golgi membrane"/>
    <property type="evidence" value="ECO:0007669"/>
    <property type="project" value="UniProtKB-SubCell"/>
</dbReference>
<keyword evidence="10" id="KW-0472">Membrane</keyword>
<dbReference type="PANTHER" id="PTHR11214:SF93">
    <property type="entry name" value="UDP-GLCNAC:BETAGAL BETA-1,3-N-ACETYLGLUCOSAMINYLTRANSFERASE 7"/>
    <property type="match status" value="1"/>
</dbReference>
<dbReference type="FunCoup" id="A0A6P5J3L1">
    <property type="interactions" value="199"/>
</dbReference>
<dbReference type="GO" id="GO:0018146">
    <property type="term" value="P:keratan sulfate proteoglycan biosynthetic process"/>
    <property type="evidence" value="ECO:0007669"/>
    <property type="project" value="Ensembl"/>
</dbReference>
<dbReference type="RefSeq" id="XP_020827938.1">
    <property type="nucleotide sequence ID" value="XM_020972279.1"/>
</dbReference>
<evidence type="ECO:0000313" key="16">
    <source>
        <dbReference type="RefSeq" id="XP_020827938.1"/>
    </source>
</evidence>
<dbReference type="Proteomes" id="UP000515140">
    <property type="component" value="Unplaced"/>
</dbReference>
<dbReference type="InterPro" id="IPR002659">
    <property type="entry name" value="Glyco_trans_31"/>
</dbReference>
<dbReference type="CTD" id="93010"/>
<evidence type="ECO:0000256" key="12">
    <source>
        <dbReference type="ARBA" id="ARBA00058437"/>
    </source>
</evidence>
<keyword evidence="5" id="KW-0808">Transferase</keyword>
<dbReference type="EC" id="2.4.1.-" evidence="13"/>
<evidence type="ECO:0000256" key="2">
    <source>
        <dbReference type="ARBA" id="ARBA00004922"/>
    </source>
</evidence>
<reference evidence="16" key="1">
    <citation type="submission" date="2025-08" db="UniProtKB">
        <authorList>
            <consortium name="RefSeq"/>
        </authorList>
    </citation>
    <scope>IDENTIFICATION</scope>
    <source>
        <tissue evidence="16">Spleen</tissue>
    </source>
</reference>
<evidence type="ECO:0000256" key="1">
    <source>
        <dbReference type="ARBA" id="ARBA00004323"/>
    </source>
</evidence>
<organism evidence="15 16">
    <name type="scientific">Phascolarctos cinereus</name>
    <name type="common">Koala</name>
    <dbReference type="NCBI Taxonomy" id="38626"/>
    <lineage>
        <taxon>Eukaryota</taxon>
        <taxon>Metazoa</taxon>
        <taxon>Chordata</taxon>
        <taxon>Craniata</taxon>
        <taxon>Vertebrata</taxon>
        <taxon>Euteleostomi</taxon>
        <taxon>Mammalia</taxon>
        <taxon>Metatheria</taxon>
        <taxon>Diprotodontia</taxon>
        <taxon>Phascolarctidae</taxon>
        <taxon>Phascolarctos</taxon>
    </lineage>
</organism>
<protein>
    <recommendedName>
        <fullName evidence="13">Hexosyltransferase</fullName>
        <ecNumber evidence="13">2.4.1.-</ecNumber>
    </recommendedName>
</protein>
<keyword evidence="15" id="KW-1185">Reference proteome</keyword>
<dbReference type="GO" id="GO:0006493">
    <property type="term" value="P:protein O-linked glycosylation"/>
    <property type="evidence" value="ECO:0007669"/>
    <property type="project" value="TreeGrafter"/>
</dbReference>
<dbReference type="GO" id="GO:0008375">
    <property type="term" value="F:acetylglucosaminyltransferase activity"/>
    <property type="evidence" value="ECO:0007669"/>
    <property type="project" value="Ensembl"/>
</dbReference>
<evidence type="ECO:0000256" key="14">
    <source>
        <dbReference type="SAM" id="MobiDB-lite"/>
    </source>
</evidence>
<dbReference type="GeneID" id="110198110"/>
<keyword evidence="6" id="KW-0812">Transmembrane</keyword>
<evidence type="ECO:0000256" key="10">
    <source>
        <dbReference type="ARBA" id="ARBA00023136"/>
    </source>
</evidence>
<evidence type="ECO:0000256" key="13">
    <source>
        <dbReference type="RuleBase" id="RU363063"/>
    </source>
</evidence>
<accession>A0A6P5J3L1</accession>
<keyword evidence="11" id="KW-0325">Glycoprotein</keyword>
<feature type="compositionally biased region" description="Low complexity" evidence="14">
    <location>
        <begin position="7"/>
        <end position="26"/>
    </location>
</feature>
<evidence type="ECO:0000256" key="8">
    <source>
        <dbReference type="ARBA" id="ARBA00022989"/>
    </source>
</evidence>
<dbReference type="GO" id="GO:0030311">
    <property type="term" value="P:poly-N-acetyllactosamine biosynthetic process"/>
    <property type="evidence" value="ECO:0007669"/>
    <property type="project" value="TreeGrafter"/>
</dbReference>
<evidence type="ECO:0000256" key="4">
    <source>
        <dbReference type="ARBA" id="ARBA00022676"/>
    </source>
</evidence>
<dbReference type="FunFam" id="3.90.550.50:FF:000014">
    <property type="entry name" value="Hexosyltransferase"/>
    <property type="match status" value="1"/>
</dbReference>
<dbReference type="PANTHER" id="PTHR11214">
    <property type="entry name" value="BETA-1,3-N-ACETYLGLUCOSAMINYLTRANSFERASE"/>
    <property type="match status" value="1"/>
</dbReference>
<dbReference type="AlphaFoldDB" id="A0A6P5J3L1"/>
<keyword evidence="7" id="KW-0735">Signal-anchor</keyword>
<evidence type="ECO:0000256" key="11">
    <source>
        <dbReference type="ARBA" id="ARBA00023180"/>
    </source>
</evidence>
<name>A0A6P5J3L1_PHACI</name>
<evidence type="ECO:0000256" key="6">
    <source>
        <dbReference type="ARBA" id="ARBA00022692"/>
    </source>
</evidence>